<evidence type="ECO:0000313" key="3">
    <source>
        <dbReference type="Proteomes" id="UP000030710"/>
    </source>
</evidence>
<dbReference type="Proteomes" id="UP000030710">
    <property type="component" value="Unassembled WGS sequence"/>
</dbReference>
<accession>U1PTV7</accession>
<dbReference type="HOGENOM" id="CLU_206264_0_0_2"/>
<evidence type="ECO:0000259" key="1">
    <source>
        <dbReference type="Pfam" id="PF25207"/>
    </source>
</evidence>
<protein>
    <recommendedName>
        <fullName evidence="1">DUF7837 domain-containing protein</fullName>
    </recommendedName>
</protein>
<organism evidence="2 3">
    <name type="scientific">Haloquadratum walsbyi J07HQW2</name>
    <dbReference type="NCBI Taxonomy" id="1238425"/>
    <lineage>
        <taxon>Archaea</taxon>
        <taxon>Methanobacteriati</taxon>
        <taxon>Methanobacteriota</taxon>
        <taxon>Stenosarchaea group</taxon>
        <taxon>Halobacteria</taxon>
        <taxon>Halobacteriales</taxon>
        <taxon>Haloferacaceae</taxon>
        <taxon>Haloquadratum</taxon>
    </lineage>
</organism>
<dbReference type="eggNOG" id="arCOG04494">
    <property type="taxonomic scope" value="Archaea"/>
</dbReference>
<feature type="domain" description="DUF7837" evidence="1">
    <location>
        <begin position="5"/>
        <end position="49"/>
    </location>
</feature>
<gene>
    <name evidence="2" type="ORF">J07HQW2_03733</name>
</gene>
<dbReference type="EMBL" id="KE356561">
    <property type="protein sequence ID" value="ERG97247.1"/>
    <property type="molecule type" value="Genomic_DNA"/>
</dbReference>
<name>U1PTV7_9EURY</name>
<proteinExistence type="predicted"/>
<evidence type="ECO:0000313" key="2">
    <source>
        <dbReference type="EMBL" id="ERG97247.1"/>
    </source>
</evidence>
<dbReference type="AlphaFoldDB" id="U1PTV7"/>
<reference evidence="2 3" key="1">
    <citation type="journal article" date="2013" name="PLoS ONE">
        <title>Assembly-driven community genomics of a hypersaline microbial ecosystem.</title>
        <authorList>
            <person name="Podell S."/>
            <person name="Ugalde J.A."/>
            <person name="Narasingarao P."/>
            <person name="Banfield J.F."/>
            <person name="Heidelberg K.B."/>
            <person name="Allen E.E."/>
        </authorList>
    </citation>
    <scope>NUCLEOTIDE SEQUENCE [LARGE SCALE GENOMIC DNA]</scope>
    <source>
        <strain evidence="3">J07HQW2</strain>
    </source>
</reference>
<sequence>MTDKKTDIGTCPFCGGILPAETILLEYVVDNETRVFAECYDCDEPVQPNNCIIERLVASSCTQEQ</sequence>
<dbReference type="Pfam" id="PF25207">
    <property type="entry name" value="DUF7837"/>
    <property type="match status" value="1"/>
</dbReference>
<dbReference type="InterPro" id="IPR057159">
    <property type="entry name" value="DUF7837"/>
</dbReference>